<evidence type="ECO:0000313" key="3">
    <source>
        <dbReference type="EMBL" id="CCC50494.1"/>
    </source>
</evidence>
<sequence>METRTSRGEGDDQLTAHSATMISPAMLAQPLSVRVAVLRKPELAQALAPELVEEGDILFDVLANPVYHPTTKALESDEPHVVKGWDCGRLKMHGIGSALSLPSSIGKHYVGQMFRAFLNFSNHASYPLNSLAFYVSMADPEERVTQLINHNCAQIEGAGNVSFTVEHKLLRPGKYTLKVVVAYTDIAREQKRLKWLSSFDTERAVVEVHRGLCAVQMTPPLRDSIGREHSHTAQSTQQGVLGNVLFPGQKHILSISLQNTSTVPLVIESLALRTKDSFEVLGQGGLAAAAQDRGISLVPQLSVGKEAGDTPRPISSQTLCNSAAGSDDFFLNPKDKRQYFFEFAFKTSALTAIKRNRSTSGFLHSDLVSNITDVGHVEWRWRLPNGDSGTDRTTRICLDGPFVQPMLELFAVSMEPVLPRVGQPLTLECVAVNYSPDQDVDAAFRVQPEKLAPAFLYTGRLVHPLGSIAPRSARSFSLTVVPWQSGWLSLHGGLELIDTRIPSRTLWPPAPSNMRPSQRATSSSAALTETRELRAPAVCEILVC</sequence>
<reference evidence="3" key="1">
    <citation type="journal article" date="2012" name="Proc. Natl. Acad. Sci. U.S.A.">
        <title>Antigenic diversity is generated by distinct evolutionary mechanisms in African trypanosome species.</title>
        <authorList>
            <person name="Jackson A.P."/>
            <person name="Berry A."/>
            <person name="Aslett M."/>
            <person name="Allison H.C."/>
            <person name="Burton P."/>
            <person name="Vavrova-Anderson J."/>
            <person name="Brown R."/>
            <person name="Browne H."/>
            <person name="Corton N."/>
            <person name="Hauser H."/>
            <person name="Gamble J."/>
            <person name="Gilderthorp R."/>
            <person name="Marcello L."/>
            <person name="McQuillan J."/>
            <person name="Otto T.D."/>
            <person name="Quail M.A."/>
            <person name="Sanders M.J."/>
            <person name="van Tonder A."/>
            <person name="Ginger M.L."/>
            <person name="Field M.C."/>
            <person name="Barry J.D."/>
            <person name="Hertz-Fowler C."/>
            <person name="Berriman M."/>
        </authorList>
    </citation>
    <scope>NUCLEOTIDE SEQUENCE</scope>
    <source>
        <strain evidence="3">Y486</strain>
    </source>
</reference>
<dbReference type="PANTHER" id="PTHR13134">
    <property type="entry name" value="TRAFFICKING PROTEIN PARTICLE COMPLEX SUBUNIT 13"/>
    <property type="match status" value="1"/>
</dbReference>
<dbReference type="VEuPathDB" id="TriTrypDB:TvY486_0903150"/>
<dbReference type="InterPro" id="IPR055427">
    <property type="entry name" value="TRAPPC13_N"/>
</dbReference>
<feature type="domain" description="Trafficking protein particle complex subunit 13 N-terminal" evidence="2">
    <location>
        <begin position="31"/>
        <end position="190"/>
    </location>
</feature>
<feature type="region of interest" description="Disordered" evidence="1">
    <location>
        <begin position="507"/>
        <end position="527"/>
    </location>
</feature>
<dbReference type="Pfam" id="PF06159">
    <property type="entry name" value="TRAPPC13_N"/>
    <property type="match status" value="1"/>
</dbReference>
<dbReference type="InterPro" id="IPR010378">
    <property type="entry name" value="TRAPPC13"/>
</dbReference>
<dbReference type="EMBL" id="HE573025">
    <property type="protein sequence ID" value="CCC50494.1"/>
    <property type="molecule type" value="Genomic_DNA"/>
</dbReference>
<protein>
    <recommendedName>
        <fullName evidence="2">Trafficking protein particle complex subunit 13 N-terminal domain-containing protein</fullName>
    </recommendedName>
</protein>
<accession>G0U2J1</accession>
<evidence type="ECO:0000259" key="2">
    <source>
        <dbReference type="Pfam" id="PF06159"/>
    </source>
</evidence>
<name>G0U2J1_TRYVY</name>
<feature type="compositionally biased region" description="Polar residues" evidence="1">
    <location>
        <begin position="514"/>
        <end position="527"/>
    </location>
</feature>
<dbReference type="AlphaFoldDB" id="G0U2J1"/>
<gene>
    <name evidence="3" type="ORF">TVY486_0903150</name>
</gene>
<evidence type="ECO:0000256" key="1">
    <source>
        <dbReference type="SAM" id="MobiDB-lite"/>
    </source>
</evidence>
<dbReference type="PANTHER" id="PTHR13134:SF3">
    <property type="entry name" value="TRAFFICKING PROTEIN PARTICLE COMPLEX SUBUNIT 13"/>
    <property type="match status" value="1"/>
</dbReference>
<organism evidence="3">
    <name type="scientific">Trypanosoma vivax (strain Y486)</name>
    <dbReference type="NCBI Taxonomy" id="1055687"/>
    <lineage>
        <taxon>Eukaryota</taxon>
        <taxon>Discoba</taxon>
        <taxon>Euglenozoa</taxon>
        <taxon>Kinetoplastea</taxon>
        <taxon>Metakinetoplastina</taxon>
        <taxon>Trypanosomatida</taxon>
        <taxon>Trypanosomatidae</taxon>
        <taxon>Trypanosoma</taxon>
        <taxon>Duttonella</taxon>
    </lineage>
</organism>
<proteinExistence type="predicted"/>
<dbReference type="GO" id="GO:1990072">
    <property type="term" value="C:TRAPPIII protein complex"/>
    <property type="evidence" value="ECO:0007669"/>
    <property type="project" value="TreeGrafter"/>
</dbReference>